<dbReference type="EC" id="3.6.1.27" evidence="3 17"/>
<evidence type="ECO:0000256" key="12">
    <source>
        <dbReference type="ARBA" id="ARBA00023251"/>
    </source>
</evidence>
<feature type="transmembrane region" description="Helical" evidence="17">
    <location>
        <begin position="119"/>
        <end position="136"/>
    </location>
</feature>
<reference evidence="19 20" key="1">
    <citation type="submission" date="2016-12" db="EMBL/GenBank/DDBJ databases">
        <title>Genomic comparison of strains in the 'Actinomyces naeslundii' group.</title>
        <authorList>
            <person name="Mughal S.R."/>
            <person name="Do T."/>
            <person name="Gilbert S.C."/>
            <person name="Witherden E.A."/>
            <person name="Didelot X."/>
            <person name="Beighton D."/>
        </authorList>
    </citation>
    <scope>NUCLEOTIDE SEQUENCE [LARGE SCALE GENOMIC DNA]</scope>
    <source>
        <strain evidence="19 20">G53E</strain>
    </source>
</reference>
<dbReference type="KEGG" id="aos:AXE84_08110"/>
<comment type="similarity">
    <text evidence="2 17">Belongs to the UppP family.</text>
</comment>
<evidence type="ECO:0000256" key="1">
    <source>
        <dbReference type="ARBA" id="ARBA00004651"/>
    </source>
</evidence>
<feature type="transmembrane region" description="Helical" evidence="17">
    <location>
        <begin position="43"/>
        <end position="67"/>
    </location>
</feature>
<comment type="miscellaneous">
    <text evidence="17">Bacitracin is thought to be involved in the inhibition of peptidoglycan synthesis by sequestering undecaprenyl diphosphate, thereby reducing the pool of lipid carrier available.</text>
</comment>
<dbReference type="RefSeq" id="WP_060957514.1">
    <property type="nucleotide sequence ID" value="NZ_CAJZKH010000002.1"/>
</dbReference>
<comment type="caution">
    <text evidence="19">The sequence shown here is derived from an EMBL/GenBank/DDBJ whole genome shotgun (WGS) entry which is preliminary data.</text>
</comment>
<keyword evidence="11 17" id="KW-0472">Membrane</keyword>
<evidence type="ECO:0000256" key="15">
    <source>
        <dbReference type="ARBA" id="ARBA00032932"/>
    </source>
</evidence>
<evidence type="ECO:0000256" key="17">
    <source>
        <dbReference type="HAMAP-Rule" id="MF_01006"/>
    </source>
</evidence>
<proteinExistence type="inferred from homology"/>
<dbReference type="NCBIfam" id="NF001392">
    <property type="entry name" value="PRK00281.2-1"/>
    <property type="match status" value="1"/>
</dbReference>
<protein>
    <recommendedName>
        <fullName evidence="4 17">Undecaprenyl-diphosphatase</fullName>
        <ecNumber evidence="3 17">3.6.1.27</ecNumber>
    </recommendedName>
    <alternativeName>
        <fullName evidence="15 17">Bacitracin resistance protein</fullName>
    </alternativeName>
    <alternativeName>
        <fullName evidence="14 17">Undecaprenyl pyrophosphate phosphatase</fullName>
    </alternativeName>
</protein>
<feature type="transmembrane region" description="Helical" evidence="17">
    <location>
        <begin position="223"/>
        <end position="245"/>
    </location>
</feature>
<evidence type="ECO:0000313" key="19">
    <source>
        <dbReference type="EMBL" id="OLO77311.1"/>
    </source>
</evidence>
<evidence type="ECO:0000256" key="13">
    <source>
        <dbReference type="ARBA" id="ARBA00023316"/>
    </source>
</evidence>
<feature type="transmembrane region" description="Helical" evidence="17">
    <location>
        <begin position="193"/>
        <end position="211"/>
    </location>
</feature>
<dbReference type="Pfam" id="PF02673">
    <property type="entry name" value="BacA"/>
    <property type="match status" value="1"/>
</dbReference>
<dbReference type="PANTHER" id="PTHR30622">
    <property type="entry name" value="UNDECAPRENYL-DIPHOSPHATASE"/>
    <property type="match status" value="1"/>
</dbReference>
<dbReference type="EMBL" id="JAMZMF010000011">
    <property type="protein sequence ID" value="MDR0177925.1"/>
    <property type="molecule type" value="Genomic_DNA"/>
</dbReference>
<comment type="subcellular location">
    <subcellularLocation>
        <location evidence="1 17">Cell membrane</location>
        <topology evidence="1 17">Multi-pass membrane protein</topology>
    </subcellularLocation>
</comment>
<name>A0A109WAC1_9ACTO</name>
<dbReference type="AlphaFoldDB" id="A0A109WAC1"/>
<evidence type="ECO:0000256" key="10">
    <source>
        <dbReference type="ARBA" id="ARBA00022989"/>
    </source>
</evidence>
<keyword evidence="5 17" id="KW-1003">Cell membrane</keyword>
<keyword evidence="7 17" id="KW-0378">Hydrolase</keyword>
<dbReference type="HAMAP" id="MF_01006">
    <property type="entry name" value="Undec_diphosphatase"/>
    <property type="match status" value="1"/>
</dbReference>
<gene>
    <name evidence="17" type="primary">uppP</name>
    <name evidence="19" type="ORF">BKH15_06100</name>
    <name evidence="18" type="ORF">RF687_08200</name>
</gene>
<sequence length="278" mass="29656">MNWLHAILLGIVEGITEFLPVSSTGHLNIVEKLLGYEINSAGMTAFTAVIQVGAIIAAIIYFWADIVRIVTAWFRGLSNQQARQDPDYTLGWGIILGSIPVAAVGLLFKDFIEGPVRSLWVIAGALIIWSGAMWLADHQQNLTKGMKDVTVKDALIIGAFQALAPVFPGISRSGATISAGLFLKFDRVTATRLSFYMGIPSLVAAGLLEAATEASTISNTVGWTPTIVATVVSGVVAYATIAWLLRFVSSNKFTSFLVYRVLLGLIIIALVSAGTIAA</sequence>
<dbReference type="NCBIfam" id="TIGR00753">
    <property type="entry name" value="undec_PP_bacA"/>
    <property type="match status" value="1"/>
</dbReference>
<dbReference type="GO" id="GO:0071555">
    <property type="term" value="P:cell wall organization"/>
    <property type="evidence" value="ECO:0007669"/>
    <property type="project" value="UniProtKB-KW"/>
</dbReference>
<keyword evidence="12 17" id="KW-0046">Antibiotic resistance</keyword>
<feature type="transmembrane region" description="Helical" evidence="17">
    <location>
        <begin position="88"/>
        <end position="107"/>
    </location>
</feature>
<evidence type="ECO:0000256" key="7">
    <source>
        <dbReference type="ARBA" id="ARBA00022801"/>
    </source>
</evidence>
<evidence type="ECO:0000256" key="4">
    <source>
        <dbReference type="ARBA" id="ARBA00021581"/>
    </source>
</evidence>
<evidence type="ECO:0000256" key="14">
    <source>
        <dbReference type="ARBA" id="ARBA00032707"/>
    </source>
</evidence>
<evidence type="ECO:0000313" key="18">
    <source>
        <dbReference type="EMBL" id="MDR0177925.1"/>
    </source>
</evidence>
<evidence type="ECO:0000256" key="6">
    <source>
        <dbReference type="ARBA" id="ARBA00022692"/>
    </source>
</evidence>
<reference evidence="18" key="2">
    <citation type="submission" date="2022-06" db="EMBL/GenBank/DDBJ databases">
        <title>Draft Genome Sequences of Three Actinomyces oris Strains, Isolated from Healthy Human Feces.</title>
        <authorList>
            <person name="Ye Y."/>
            <person name="Liu C."/>
            <person name="Zhao J."/>
            <person name="Xu J."/>
            <person name="Huang H."/>
            <person name="Wang B."/>
            <person name="Wei J."/>
            <person name="Jing X."/>
        </authorList>
    </citation>
    <scope>NUCLEOTIDE SEQUENCE</scope>
    <source>
        <strain evidence="18">CNGBCC1803727</strain>
    </source>
</reference>
<dbReference type="GO" id="GO:0050380">
    <property type="term" value="F:undecaprenyl-diphosphatase activity"/>
    <property type="evidence" value="ECO:0007669"/>
    <property type="project" value="UniProtKB-UniRule"/>
</dbReference>
<dbReference type="GO" id="GO:0009252">
    <property type="term" value="P:peptidoglycan biosynthetic process"/>
    <property type="evidence" value="ECO:0007669"/>
    <property type="project" value="UniProtKB-KW"/>
</dbReference>
<evidence type="ECO:0000256" key="5">
    <source>
        <dbReference type="ARBA" id="ARBA00022475"/>
    </source>
</evidence>
<dbReference type="GO" id="GO:0005886">
    <property type="term" value="C:plasma membrane"/>
    <property type="evidence" value="ECO:0007669"/>
    <property type="project" value="UniProtKB-SubCell"/>
</dbReference>
<evidence type="ECO:0000256" key="9">
    <source>
        <dbReference type="ARBA" id="ARBA00022984"/>
    </source>
</evidence>
<accession>A0A109WAC1</accession>
<feature type="transmembrane region" description="Helical" evidence="17">
    <location>
        <begin position="257"/>
        <end position="277"/>
    </location>
</feature>
<evidence type="ECO:0000256" key="2">
    <source>
        <dbReference type="ARBA" id="ARBA00010621"/>
    </source>
</evidence>
<dbReference type="GO" id="GO:0046677">
    <property type="term" value="P:response to antibiotic"/>
    <property type="evidence" value="ECO:0007669"/>
    <property type="project" value="UniProtKB-UniRule"/>
</dbReference>
<keyword evidence="8 17" id="KW-0133">Cell shape</keyword>
<comment type="function">
    <text evidence="17">Catalyzes the dephosphorylation of undecaprenyl diphosphate (UPP). Confers resistance to bacitracin.</text>
</comment>
<dbReference type="Proteomes" id="UP001230065">
    <property type="component" value="Unassembled WGS sequence"/>
</dbReference>
<dbReference type="EMBL" id="MSKW01000012">
    <property type="protein sequence ID" value="OLO77311.1"/>
    <property type="molecule type" value="Genomic_DNA"/>
</dbReference>
<dbReference type="Proteomes" id="UP000186769">
    <property type="component" value="Unassembled WGS sequence"/>
</dbReference>
<comment type="catalytic activity">
    <reaction evidence="16 17">
        <text>di-trans,octa-cis-undecaprenyl diphosphate + H2O = di-trans,octa-cis-undecaprenyl phosphate + phosphate + H(+)</text>
        <dbReference type="Rhea" id="RHEA:28094"/>
        <dbReference type="ChEBI" id="CHEBI:15377"/>
        <dbReference type="ChEBI" id="CHEBI:15378"/>
        <dbReference type="ChEBI" id="CHEBI:43474"/>
        <dbReference type="ChEBI" id="CHEBI:58405"/>
        <dbReference type="ChEBI" id="CHEBI:60392"/>
        <dbReference type="EC" id="3.6.1.27"/>
    </reaction>
</comment>
<dbReference type="PANTHER" id="PTHR30622:SF3">
    <property type="entry name" value="UNDECAPRENYL-DIPHOSPHATASE"/>
    <property type="match status" value="1"/>
</dbReference>
<evidence type="ECO:0000256" key="3">
    <source>
        <dbReference type="ARBA" id="ARBA00012374"/>
    </source>
</evidence>
<evidence type="ECO:0000256" key="11">
    <source>
        <dbReference type="ARBA" id="ARBA00023136"/>
    </source>
</evidence>
<evidence type="ECO:0000256" key="8">
    <source>
        <dbReference type="ARBA" id="ARBA00022960"/>
    </source>
</evidence>
<organism evidence="19 20">
    <name type="scientific">Actinomyces oris</name>
    <dbReference type="NCBI Taxonomy" id="544580"/>
    <lineage>
        <taxon>Bacteria</taxon>
        <taxon>Bacillati</taxon>
        <taxon>Actinomycetota</taxon>
        <taxon>Actinomycetes</taxon>
        <taxon>Actinomycetales</taxon>
        <taxon>Actinomycetaceae</taxon>
        <taxon>Actinomyces</taxon>
    </lineage>
</organism>
<keyword evidence="6 17" id="KW-0812">Transmembrane</keyword>
<keyword evidence="9 17" id="KW-0573">Peptidoglycan synthesis</keyword>
<evidence type="ECO:0000256" key="16">
    <source>
        <dbReference type="ARBA" id="ARBA00047594"/>
    </source>
</evidence>
<evidence type="ECO:0000313" key="20">
    <source>
        <dbReference type="Proteomes" id="UP000186769"/>
    </source>
</evidence>
<dbReference type="GO" id="GO:0008360">
    <property type="term" value="P:regulation of cell shape"/>
    <property type="evidence" value="ECO:0007669"/>
    <property type="project" value="UniProtKB-KW"/>
</dbReference>
<dbReference type="InterPro" id="IPR003824">
    <property type="entry name" value="UppP"/>
</dbReference>
<keyword evidence="13 17" id="KW-0961">Cell wall biogenesis/degradation</keyword>
<keyword evidence="10 17" id="KW-1133">Transmembrane helix</keyword>